<protein>
    <submittedName>
        <fullName evidence="1">Uncharacterized protein</fullName>
    </submittedName>
</protein>
<evidence type="ECO:0000313" key="2">
    <source>
        <dbReference type="Proteomes" id="UP001186974"/>
    </source>
</evidence>
<dbReference type="Proteomes" id="UP001186974">
    <property type="component" value="Unassembled WGS sequence"/>
</dbReference>
<comment type="caution">
    <text evidence="1">The sequence shown here is derived from an EMBL/GenBank/DDBJ whole genome shotgun (WGS) entry which is preliminary data.</text>
</comment>
<keyword evidence="2" id="KW-1185">Reference proteome</keyword>
<proteinExistence type="predicted"/>
<accession>A0ACC3D3F1</accession>
<reference evidence="1" key="1">
    <citation type="submission" date="2024-09" db="EMBL/GenBank/DDBJ databases">
        <title>Black Yeasts Isolated from many extreme environments.</title>
        <authorList>
            <person name="Coleine C."/>
            <person name="Stajich J.E."/>
            <person name="Selbmann L."/>
        </authorList>
    </citation>
    <scope>NUCLEOTIDE SEQUENCE</scope>
    <source>
        <strain evidence="1">CCFEE 5737</strain>
    </source>
</reference>
<organism evidence="1 2">
    <name type="scientific">Coniosporium uncinatum</name>
    <dbReference type="NCBI Taxonomy" id="93489"/>
    <lineage>
        <taxon>Eukaryota</taxon>
        <taxon>Fungi</taxon>
        <taxon>Dikarya</taxon>
        <taxon>Ascomycota</taxon>
        <taxon>Pezizomycotina</taxon>
        <taxon>Dothideomycetes</taxon>
        <taxon>Dothideomycetes incertae sedis</taxon>
        <taxon>Coniosporium</taxon>
    </lineage>
</organism>
<gene>
    <name evidence="1" type="ORF">LTS18_006931</name>
</gene>
<sequence length="110" mass="11938">ALLIRVAAKFALSVLMFLPPPVAPRFPALIIKFTGAGFMALYDLARFAVRSPTDGLDGRSTGTEVVPVIKAAARRAQGIGVMANMTLPDPLEGIGWWRVERRKDWAGCRS</sequence>
<dbReference type="EMBL" id="JAWDJW010008039">
    <property type="protein sequence ID" value="KAK3061141.1"/>
    <property type="molecule type" value="Genomic_DNA"/>
</dbReference>
<feature type="non-terminal residue" evidence="1">
    <location>
        <position position="110"/>
    </location>
</feature>
<name>A0ACC3D3F1_9PEZI</name>
<feature type="non-terminal residue" evidence="1">
    <location>
        <position position="1"/>
    </location>
</feature>
<evidence type="ECO:0000313" key="1">
    <source>
        <dbReference type="EMBL" id="KAK3061141.1"/>
    </source>
</evidence>